<geneLocation type="plasmid" evidence="1 2">
    <name>pVP-16-VB00198-1</name>
</geneLocation>
<dbReference type="Proteomes" id="UP001163036">
    <property type="component" value="Plasmid pVP-16-VB00198-1"/>
</dbReference>
<organism evidence="1 2">
    <name type="scientific">Vibrio parahaemolyticus</name>
    <dbReference type="NCBI Taxonomy" id="670"/>
    <lineage>
        <taxon>Bacteria</taxon>
        <taxon>Pseudomonadati</taxon>
        <taxon>Pseudomonadota</taxon>
        <taxon>Gammaproteobacteria</taxon>
        <taxon>Vibrionales</taxon>
        <taxon>Vibrionaceae</taxon>
        <taxon>Vibrio</taxon>
    </lineage>
</organism>
<name>A0AA46Z4J5_VIBPH</name>
<dbReference type="EMBL" id="CP097357">
    <property type="protein sequence ID" value="UYV29726.1"/>
    <property type="molecule type" value="Genomic_DNA"/>
</dbReference>
<evidence type="ECO:0000313" key="2">
    <source>
        <dbReference type="Proteomes" id="UP001163036"/>
    </source>
</evidence>
<protein>
    <submittedName>
        <fullName evidence="1">Uncharacterized protein</fullName>
    </submittedName>
</protein>
<reference evidence="1" key="1">
    <citation type="submission" date="2022-05" db="EMBL/GenBank/DDBJ databases">
        <title>Megaplasmid of Vibrio parahaemolyticus.</title>
        <authorList>
            <person name="Strauch E."/>
            <person name="Borowiak M."/>
        </authorList>
    </citation>
    <scope>NUCLEOTIDE SEQUENCE</scope>
    <source>
        <strain evidence="1">16-VB00198</strain>
        <plasmid evidence="1">pVP-16-VB00198-1</plasmid>
    </source>
</reference>
<gene>
    <name evidence="1" type="ORF">M5598_27490</name>
</gene>
<accession>A0AA46Z4J5</accession>
<evidence type="ECO:0000313" key="1">
    <source>
        <dbReference type="EMBL" id="UYV29726.1"/>
    </source>
</evidence>
<sequence>MSFLKTPELRRDLKFLTCKGEIFDPMVFLTSNDPLDDVYAVSSDNRKVVIHTVQRICVTNEATGGTSTSTLLVGFDPISEPIDNLFENILLARRLYDYWQKLFTSKGKKPPKTKSEIGKSIIYMMIVSEEEYEEVLTDGVIEYFESNLGFKYEA</sequence>
<dbReference type="RefSeq" id="WP_053313346.1">
    <property type="nucleotide sequence ID" value="NZ_CP062152.1"/>
</dbReference>
<keyword evidence="1" id="KW-0614">Plasmid</keyword>
<proteinExistence type="predicted"/>
<dbReference type="AlphaFoldDB" id="A0AA46Z4J5"/>